<name>A0ABT0C826_THEVL</name>
<evidence type="ECO:0000313" key="1">
    <source>
        <dbReference type="EMBL" id="MCJ2541941.1"/>
    </source>
</evidence>
<dbReference type="EMBL" id="JAFIRA010000005">
    <property type="protein sequence ID" value="MCJ2541941.1"/>
    <property type="molecule type" value="Genomic_DNA"/>
</dbReference>
<sequence>MPIYKSLSTPELIQSVDESGDPLAAQELVDRMKADPSRTPVNPQQDPDWPAKLEALIAHHLNSTNPQ</sequence>
<reference evidence="1" key="1">
    <citation type="submission" date="2021-02" db="EMBL/GenBank/DDBJ databases">
        <title>The CRISPR/cas machinery reduction and long-range gene transfer in the hot spring cyanobacterium Synechococcus.</title>
        <authorList>
            <person name="Dvorak P."/>
            <person name="Jahodarova E."/>
            <person name="Hasler P."/>
            <person name="Poulickova A."/>
        </authorList>
    </citation>
    <scope>NUCLEOTIDE SEQUENCE</scope>
    <source>
        <strain evidence="1">Rupite</strain>
    </source>
</reference>
<evidence type="ECO:0000313" key="2">
    <source>
        <dbReference type="Proteomes" id="UP000830835"/>
    </source>
</evidence>
<gene>
    <name evidence="1" type="ORF">JX360_03305</name>
</gene>
<keyword evidence="2" id="KW-1185">Reference proteome</keyword>
<dbReference type="Proteomes" id="UP000830835">
    <property type="component" value="Unassembled WGS sequence"/>
</dbReference>
<accession>A0ABT0C826</accession>
<proteinExistence type="predicted"/>
<comment type="caution">
    <text evidence="1">The sequence shown here is derived from an EMBL/GenBank/DDBJ whole genome shotgun (WGS) entry which is preliminary data.</text>
</comment>
<dbReference type="RefSeq" id="WP_244349154.1">
    <property type="nucleotide sequence ID" value="NZ_JAFIRA010000005.1"/>
</dbReference>
<organism evidence="1 2">
    <name type="scientific">Thermostichus vulcanus str. 'Rupite'</name>
    <dbReference type="NCBI Taxonomy" id="2813851"/>
    <lineage>
        <taxon>Bacteria</taxon>
        <taxon>Bacillati</taxon>
        <taxon>Cyanobacteriota</taxon>
        <taxon>Cyanophyceae</taxon>
        <taxon>Thermostichales</taxon>
        <taxon>Thermostichaceae</taxon>
        <taxon>Thermostichus</taxon>
    </lineage>
</organism>
<protein>
    <submittedName>
        <fullName evidence="1">Uncharacterized protein</fullName>
    </submittedName>
</protein>